<evidence type="ECO:0000256" key="1">
    <source>
        <dbReference type="ARBA" id="ARBA00008142"/>
    </source>
</evidence>
<evidence type="ECO:0000313" key="3">
    <source>
        <dbReference type="Proteomes" id="UP000264820"/>
    </source>
</evidence>
<dbReference type="InterPro" id="IPR036850">
    <property type="entry name" value="NDK-like_dom_sf"/>
</dbReference>
<dbReference type="GO" id="GO:0003341">
    <property type="term" value="P:cilium movement"/>
    <property type="evidence" value="ECO:0007669"/>
    <property type="project" value="TreeGrafter"/>
</dbReference>
<keyword evidence="3" id="KW-1185">Reference proteome</keyword>
<dbReference type="Pfam" id="PF05186">
    <property type="entry name" value="Dpy-30"/>
    <property type="match status" value="1"/>
</dbReference>
<organism evidence="2 3">
    <name type="scientific">Hippocampus comes</name>
    <name type="common">Tiger tail seahorse</name>
    <dbReference type="NCBI Taxonomy" id="109280"/>
    <lineage>
        <taxon>Eukaryota</taxon>
        <taxon>Metazoa</taxon>
        <taxon>Chordata</taxon>
        <taxon>Craniata</taxon>
        <taxon>Vertebrata</taxon>
        <taxon>Euteleostomi</taxon>
        <taxon>Actinopterygii</taxon>
        <taxon>Neopterygii</taxon>
        <taxon>Teleostei</taxon>
        <taxon>Neoteleostei</taxon>
        <taxon>Acanthomorphata</taxon>
        <taxon>Syngnathiaria</taxon>
        <taxon>Syngnathiformes</taxon>
        <taxon>Syngnathoidei</taxon>
        <taxon>Syngnathidae</taxon>
        <taxon>Hippocampus</taxon>
    </lineage>
</organism>
<dbReference type="GO" id="GO:1902176">
    <property type="term" value="P:negative regulation of oxidative stress-induced intrinsic apoptotic signaling pathway"/>
    <property type="evidence" value="ECO:0007669"/>
    <property type="project" value="TreeGrafter"/>
</dbReference>
<sequence length="78" mass="8918">MQKHQSPFPRIYVERTLAIIKPDAIHKSEEIEDIILTSGFTILQHKPLNPCVWLAEWLLKNNPNKPQICDGAVAEEAE</sequence>
<dbReference type="AlphaFoldDB" id="A0A3Q3E245"/>
<dbReference type="Gene3D" id="3.30.70.141">
    <property type="entry name" value="Nucleoside diphosphate kinase-like domain"/>
    <property type="match status" value="1"/>
</dbReference>
<dbReference type="SUPFAM" id="SSF54919">
    <property type="entry name" value="Nucleoside diphosphate kinase, NDK"/>
    <property type="match status" value="1"/>
</dbReference>
<accession>A0A3Q3E245</accession>
<protein>
    <submittedName>
        <fullName evidence="2">NME/NM23 family member 5</fullName>
    </submittedName>
</protein>
<dbReference type="PANTHER" id="PTHR46161:SF1">
    <property type="entry name" value="NUCLEOSIDE DIPHOSPHATE KINASE HOMOLOG 5"/>
    <property type="match status" value="1"/>
</dbReference>
<dbReference type="PANTHER" id="PTHR46161">
    <property type="entry name" value="NUCLEOSIDE DIPHOSPHATE KINASE"/>
    <property type="match status" value="1"/>
</dbReference>
<reference evidence="2" key="2">
    <citation type="submission" date="2025-09" db="UniProtKB">
        <authorList>
            <consortium name="Ensembl"/>
        </authorList>
    </citation>
    <scope>IDENTIFICATION</scope>
</reference>
<name>A0A3Q3E245_HIPCM</name>
<dbReference type="InterPro" id="IPR007858">
    <property type="entry name" value="Dpy-30_motif"/>
</dbReference>
<comment type="similarity">
    <text evidence="1">Belongs to the NDK family.</text>
</comment>
<dbReference type="Ensembl" id="ENSHCOT00000019418.1">
    <property type="protein sequence ID" value="ENSHCOP00000025336.1"/>
    <property type="gene ID" value="ENSHCOG00000015765.1"/>
</dbReference>
<proteinExistence type="inferred from homology"/>
<dbReference type="Proteomes" id="UP000264820">
    <property type="component" value="Unplaced"/>
</dbReference>
<dbReference type="GO" id="GO:0005929">
    <property type="term" value="C:cilium"/>
    <property type="evidence" value="ECO:0007669"/>
    <property type="project" value="TreeGrafter"/>
</dbReference>
<dbReference type="GeneTree" id="ENSGT00940000159595"/>
<evidence type="ECO:0000313" key="2">
    <source>
        <dbReference type="Ensembl" id="ENSHCOP00000025336.1"/>
    </source>
</evidence>
<reference evidence="2" key="1">
    <citation type="submission" date="2025-08" db="UniProtKB">
        <authorList>
            <consortium name="Ensembl"/>
        </authorList>
    </citation>
    <scope>IDENTIFICATION</scope>
</reference>